<dbReference type="Gene3D" id="2.60.120.200">
    <property type="match status" value="1"/>
</dbReference>
<dbReference type="InterPro" id="IPR001791">
    <property type="entry name" value="Laminin_G"/>
</dbReference>
<evidence type="ECO:0000313" key="7">
    <source>
        <dbReference type="Proteomes" id="UP000007303"/>
    </source>
</evidence>
<dbReference type="InterPro" id="IPR048287">
    <property type="entry name" value="TSPN-like_N"/>
</dbReference>
<dbReference type="PANTHER" id="PTHR15261">
    <property type="entry name" value="THROMBOSPONDIN-TYPE LAMININ G DOMAIN AND EAR REPEAT-CONTAINING"/>
    <property type="match status" value="1"/>
</dbReference>
<dbReference type="Ensembl" id="ENSTNIT00000005727.1">
    <property type="protein sequence ID" value="ENSTNIP00000005579.1"/>
    <property type="gene ID" value="ENSTNIG00000003010.1"/>
</dbReference>
<evidence type="ECO:0000256" key="3">
    <source>
        <dbReference type="ARBA" id="ARBA00022737"/>
    </source>
</evidence>
<evidence type="ECO:0000259" key="5">
    <source>
        <dbReference type="SMART" id="SM00282"/>
    </source>
</evidence>
<dbReference type="SMART" id="SM00210">
    <property type="entry name" value="TSPN"/>
    <property type="match status" value="1"/>
</dbReference>
<dbReference type="InParanoid" id="H3CBF7"/>
<dbReference type="GeneTree" id="ENSGT00510000047718"/>
<name>H3CBF7_TETNG</name>
<evidence type="ECO:0000259" key="4">
    <source>
        <dbReference type="SMART" id="SM00210"/>
    </source>
</evidence>
<evidence type="ECO:0000256" key="1">
    <source>
        <dbReference type="ARBA" id="ARBA00004645"/>
    </source>
</evidence>
<sequence>FQIVQSMGSRGLRLSEGMTTLPSFPASQIFTNCDFFPAEFSLVVTIKTPRLMQKEKEYIFSVVNEESRLPVLGLRMSENKIHLLVTSGSGGVQRLNFKDVGLDDDRWHTVTLAVTGPYATLTIDCGLPLELKQDQSFPSALSTSGSRFFVGSRGRSKGRFSGLLRQLVLLPGSDATVRLCANSDPSLAELSIPHILKSKPVHPNNHGHVYSYEAEAKVTLGSPPPCSGPEMGQLWFNVPRKDLLICDGLTWTTLLQKTERLDYVEDYQDLYTTSETFDIEVFSIPSEGLFMAAANRLSNLKGSGVYKWRNGSFQPYQNISTREARAWKHFTINSKIFLVVANSREVEPELSVIYQWNVQQRRFLHHQTLETHSALDWEAFSIHNHSFLVVANHRRARDSNHNIHSVIYWWNPQTELFEENQTLSTSGAYDWEFFSVEAYHFLIVANTFNGRTTTISSTIYVWLNGSFQPFQDIPTVGAADWETFQIDGRFFLVVANS</sequence>
<accession>H3CBF7</accession>
<proteinExistence type="predicted"/>
<evidence type="ECO:0000313" key="6">
    <source>
        <dbReference type="Ensembl" id="ENSTNIP00000005579.1"/>
    </source>
</evidence>
<organism evidence="6 7">
    <name type="scientific">Tetraodon nigroviridis</name>
    <name type="common">Spotted green pufferfish</name>
    <name type="synonym">Chelonodon nigroviridis</name>
    <dbReference type="NCBI Taxonomy" id="99883"/>
    <lineage>
        <taxon>Eukaryota</taxon>
        <taxon>Metazoa</taxon>
        <taxon>Chordata</taxon>
        <taxon>Craniata</taxon>
        <taxon>Vertebrata</taxon>
        <taxon>Euteleostomi</taxon>
        <taxon>Actinopterygii</taxon>
        <taxon>Neopterygii</taxon>
        <taxon>Teleostei</taxon>
        <taxon>Neoteleostei</taxon>
        <taxon>Acanthomorphata</taxon>
        <taxon>Eupercaria</taxon>
        <taxon>Tetraodontiformes</taxon>
        <taxon>Tetradontoidea</taxon>
        <taxon>Tetraodontidae</taxon>
        <taxon>Tetraodon</taxon>
    </lineage>
</organism>
<dbReference type="GO" id="GO:0007165">
    <property type="term" value="P:signal transduction"/>
    <property type="evidence" value="ECO:0007669"/>
    <property type="project" value="TreeGrafter"/>
</dbReference>
<dbReference type="InterPro" id="IPR005492">
    <property type="entry name" value="EPTP"/>
</dbReference>
<dbReference type="SMART" id="SM00282">
    <property type="entry name" value="LamG"/>
    <property type="match status" value="1"/>
</dbReference>
<dbReference type="GO" id="GO:0032420">
    <property type="term" value="C:stereocilium"/>
    <property type="evidence" value="ECO:0007669"/>
    <property type="project" value="UniProtKB-SubCell"/>
</dbReference>
<dbReference type="GO" id="GO:0060349">
    <property type="term" value="P:bone morphogenesis"/>
    <property type="evidence" value="ECO:0007669"/>
    <property type="project" value="Ensembl"/>
</dbReference>
<feature type="domain" description="Laminin G" evidence="5">
    <location>
        <begin position="38"/>
        <end position="172"/>
    </location>
</feature>
<dbReference type="Pfam" id="PF02210">
    <property type="entry name" value="Laminin_G_2"/>
    <property type="match status" value="1"/>
</dbReference>
<keyword evidence="3" id="KW-0677">Repeat</keyword>
<dbReference type="SUPFAM" id="SSF49899">
    <property type="entry name" value="Concanavalin A-like lectins/glucanases"/>
    <property type="match status" value="1"/>
</dbReference>
<keyword evidence="2" id="KW-0732">Signal</keyword>
<protein>
    <submittedName>
        <fullName evidence="6">Thrombospondin-type laminin G domain and EAR repeats b</fullName>
    </submittedName>
</protein>
<feature type="domain" description="Thrombospondin-like N-terminal" evidence="4">
    <location>
        <begin position="11"/>
        <end position="173"/>
    </location>
</feature>
<dbReference type="InterPro" id="IPR013320">
    <property type="entry name" value="ConA-like_dom_sf"/>
</dbReference>
<dbReference type="Proteomes" id="UP000007303">
    <property type="component" value="Unassembled WGS sequence"/>
</dbReference>
<dbReference type="OMA" id="FINCIFF"/>
<dbReference type="GO" id="GO:0042481">
    <property type="term" value="P:regulation of odontogenesis"/>
    <property type="evidence" value="ECO:0007669"/>
    <property type="project" value="Ensembl"/>
</dbReference>
<comment type="subcellular location">
    <subcellularLocation>
        <location evidence="1">Cell projection</location>
        <location evidence="1">Stereocilium</location>
    </subcellularLocation>
</comment>
<dbReference type="HOGENOM" id="CLU_028578_0_0_1"/>
<dbReference type="PANTHER" id="PTHR15261:SF5">
    <property type="entry name" value="THROMBOSPONDIN-TYPE LAMININ G DOMAIN AND EAR REPEAT-CONTAINING PROTEIN"/>
    <property type="match status" value="1"/>
</dbReference>
<keyword evidence="7" id="KW-1185">Reference proteome</keyword>
<dbReference type="AlphaFoldDB" id="H3CBF7"/>
<reference evidence="6" key="3">
    <citation type="submission" date="2025-09" db="UniProtKB">
        <authorList>
            <consortium name="Ensembl"/>
        </authorList>
    </citation>
    <scope>IDENTIFICATION</scope>
</reference>
<dbReference type="STRING" id="99883.ENSTNIP00000005579"/>
<dbReference type="Pfam" id="PF03736">
    <property type="entry name" value="EPTP"/>
    <property type="match status" value="4"/>
</dbReference>
<dbReference type="InterPro" id="IPR009039">
    <property type="entry name" value="EAR"/>
</dbReference>
<reference evidence="7" key="1">
    <citation type="journal article" date="2004" name="Nature">
        <title>Genome duplication in the teleost fish Tetraodon nigroviridis reveals the early vertebrate proto-karyotype.</title>
        <authorList>
            <person name="Jaillon O."/>
            <person name="Aury J.-M."/>
            <person name="Brunet F."/>
            <person name="Petit J.-L."/>
            <person name="Stange-Thomann N."/>
            <person name="Mauceli E."/>
            <person name="Bouneau L."/>
            <person name="Fischer C."/>
            <person name="Ozouf-Costaz C."/>
            <person name="Bernot A."/>
            <person name="Nicaud S."/>
            <person name="Jaffe D."/>
            <person name="Fisher S."/>
            <person name="Lutfalla G."/>
            <person name="Dossat C."/>
            <person name="Segurens B."/>
            <person name="Dasilva C."/>
            <person name="Salanoubat M."/>
            <person name="Levy M."/>
            <person name="Boudet N."/>
            <person name="Castellano S."/>
            <person name="Anthouard V."/>
            <person name="Jubin C."/>
            <person name="Castelli V."/>
            <person name="Katinka M."/>
            <person name="Vacherie B."/>
            <person name="Biemont C."/>
            <person name="Skalli Z."/>
            <person name="Cattolico L."/>
            <person name="Poulain J."/>
            <person name="De Berardinis V."/>
            <person name="Cruaud C."/>
            <person name="Duprat S."/>
            <person name="Brottier P."/>
            <person name="Coutanceau J.-P."/>
            <person name="Gouzy J."/>
            <person name="Parra G."/>
            <person name="Lardier G."/>
            <person name="Chapple C."/>
            <person name="McKernan K.J."/>
            <person name="McEwan P."/>
            <person name="Bosak S."/>
            <person name="Kellis M."/>
            <person name="Volff J.-N."/>
            <person name="Guigo R."/>
            <person name="Zody M.C."/>
            <person name="Mesirov J."/>
            <person name="Lindblad-Toh K."/>
            <person name="Birren B."/>
            <person name="Nusbaum C."/>
            <person name="Kahn D."/>
            <person name="Robinson-Rechavi M."/>
            <person name="Laudet V."/>
            <person name="Schachter V."/>
            <person name="Quetier F."/>
            <person name="Saurin W."/>
            <person name="Scarpelli C."/>
            <person name="Wincker P."/>
            <person name="Lander E.S."/>
            <person name="Weissenbach J."/>
            <person name="Roest Crollius H."/>
        </authorList>
    </citation>
    <scope>NUCLEOTIDE SEQUENCE [LARGE SCALE GENOMIC DNA]</scope>
</reference>
<reference evidence="6" key="2">
    <citation type="submission" date="2025-08" db="UniProtKB">
        <authorList>
            <consortium name="Ensembl"/>
        </authorList>
    </citation>
    <scope>IDENTIFICATION</scope>
</reference>
<evidence type="ECO:0000256" key="2">
    <source>
        <dbReference type="ARBA" id="ARBA00022729"/>
    </source>
</evidence>
<dbReference type="PROSITE" id="PS50912">
    <property type="entry name" value="EAR"/>
    <property type="match status" value="5"/>
</dbReference>